<reference evidence="1 2" key="1">
    <citation type="submission" date="2019-07" db="EMBL/GenBank/DDBJ databases">
        <title>Genomic Encyclopedia of Type Strains, Phase I: the one thousand microbial genomes (KMG-I) project.</title>
        <authorList>
            <person name="Kyrpides N."/>
        </authorList>
    </citation>
    <scope>NUCLEOTIDE SEQUENCE [LARGE SCALE GENOMIC DNA]</scope>
    <source>
        <strain evidence="1 2">DSM 375</strain>
    </source>
</reference>
<dbReference type="InterPro" id="IPR029044">
    <property type="entry name" value="Nucleotide-diphossugar_trans"/>
</dbReference>
<dbReference type="SUPFAM" id="SSF53448">
    <property type="entry name" value="Nucleotide-diphospho-sugar transferases"/>
    <property type="match status" value="1"/>
</dbReference>
<dbReference type="PANTHER" id="PTHR21485:SF6">
    <property type="entry name" value="N-ACYLNEURAMINATE CYTIDYLYLTRANSFERASE-RELATED"/>
    <property type="match status" value="1"/>
</dbReference>
<dbReference type="GO" id="GO:0008781">
    <property type="term" value="F:N-acylneuraminate cytidylyltransferase activity"/>
    <property type="evidence" value="ECO:0007669"/>
    <property type="project" value="TreeGrafter"/>
</dbReference>
<comment type="caution">
    <text evidence="1">The sequence shown here is derived from an EMBL/GenBank/DDBJ whole genome shotgun (WGS) entry which is preliminary data.</text>
</comment>
<organism evidence="1 2">
    <name type="scientific">Azomonas agilis</name>
    <dbReference type="NCBI Taxonomy" id="116849"/>
    <lineage>
        <taxon>Bacteria</taxon>
        <taxon>Pseudomonadati</taxon>
        <taxon>Pseudomonadota</taxon>
        <taxon>Gammaproteobacteria</taxon>
        <taxon>Pseudomonadales</taxon>
        <taxon>Pseudomonadaceae</taxon>
        <taxon>Azomonas</taxon>
    </lineage>
</organism>
<keyword evidence="2" id="KW-1185">Reference proteome</keyword>
<protein>
    <submittedName>
        <fullName evidence="1">CMP-N-acetylneuraminic acid synthetase</fullName>
    </submittedName>
</protein>
<evidence type="ECO:0000313" key="2">
    <source>
        <dbReference type="Proteomes" id="UP000319627"/>
    </source>
</evidence>
<evidence type="ECO:0000313" key="1">
    <source>
        <dbReference type="EMBL" id="TWH63948.1"/>
    </source>
</evidence>
<dbReference type="PANTHER" id="PTHR21485">
    <property type="entry name" value="HAD SUPERFAMILY MEMBERS CMAS AND KDSC"/>
    <property type="match status" value="1"/>
</dbReference>
<gene>
    <name evidence="1" type="ORF">LX59_02912</name>
</gene>
<dbReference type="EMBL" id="VLKG01000015">
    <property type="protein sequence ID" value="TWH63948.1"/>
    <property type="molecule type" value="Genomic_DNA"/>
</dbReference>
<dbReference type="CDD" id="cd02513">
    <property type="entry name" value="CMP-NeuAc_Synthase"/>
    <property type="match status" value="1"/>
</dbReference>
<dbReference type="OrthoDB" id="9805604at2"/>
<dbReference type="AlphaFoldDB" id="A0A562HZU7"/>
<accession>A0A562HZU7</accession>
<dbReference type="RefSeq" id="WP_144573146.1">
    <property type="nucleotide sequence ID" value="NZ_VLKG01000015.1"/>
</dbReference>
<dbReference type="InterPro" id="IPR050793">
    <property type="entry name" value="CMP-NeuNAc_synthase"/>
</dbReference>
<sequence>MKVVAYVPMKLNNERLPGKNTKRFDSGKPLFNYILESLLKVSQIDEVYVYCSSPEIVEDIPDGIKYLSRDKLLDRSETKINEVMLSFAKDVDADIYVLAHATAPFISHTSIAKAVSDVCSGDYDSALSVVKLQEFLWKNKEPFNYDPSSIPRTQDLDPLYAETTGLYVYTKDVFLNKNRRIGLKPSLVEVSKIEAIDINESIDFVIANAVYKNLFK</sequence>
<dbReference type="Pfam" id="PF02348">
    <property type="entry name" value="CTP_transf_3"/>
    <property type="match status" value="1"/>
</dbReference>
<dbReference type="InterPro" id="IPR003329">
    <property type="entry name" value="Cytidylyl_trans"/>
</dbReference>
<dbReference type="Gene3D" id="3.90.550.10">
    <property type="entry name" value="Spore Coat Polysaccharide Biosynthesis Protein SpsA, Chain A"/>
    <property type="match status" value="1"/>
</dbReference>
<proteinExistence type="predicted"/>
<dbReference type="Proteomes" id="UP000319627">
    <property type="component" value="Unassembled WGS sequence"/>
</dbReference>
<name>A0A562HZU7_9GAMM</name>